<dbReference type="GO" id="GO:0006970">
    <property type="term" value="P:response to osmotic stress"/>
    <property type="evidence" value="ECO:0007669"/>
    <property type="project" value="InterPro"/>
</dbReference>
<dbReference type="PANTHER" id="PTHR37180">
    <property type="entry name" value="PRECURSOR OF CEP14"/>
    <property type="match status" value="1"/>
</dbReference>
<dbReference type="AlphaFoldDB" id="A0A2G5CRH1"/>
<dbReference type="Proteomes" id="UP000230069">
    <property type="component" value="Unassembled WGS sequence"/>
</dbReference>
<sequence>MAHPSYTFLILYLAISICFIPSLEARKLLGMEIKVKDMVSSLEGSLVLSSFAKGKVPPSAPSQKGHLMIVNEKLFTMHFASIDRILRSVPSPGVGH</sequence>
<keyword evidence="3" id="KW-1185">Reference proteome</keyword>
<evidence type="ECO:0000256" key="1">
    <source>
        <dbReference type="SAM" id="Phobius"/>
    </source>
</evidence>
<protein>
    <recommendedName>
        <fullName evidence="4">Transmembrane protein</fullName>
    </recommendedName>
</protein>
<dbReference type="EMBL" id="KZ305056">
    <property type="protein sequence ID" value="PIA33895.1"/>
    <property type="molecule type" value="Genomic_DNA"/>
</dbReference>
<dbReference type="PANTHER" id="PTHR37180:SF2">
    <property type="entry name" value="PRECURSOR OF CEP14"/>
    <property type="match status" value="1"/>
</dbReference>
<reference evidence="2 3" key="1">
    <citation type="submission" date="2017-09" db="EMBL/GenBank/DDBJ databases">
        <title>WGS assembly of Aquilegia coerulea Goldsmith.</title>
        <authorList>
            <person name="Hodges S."/>
            <person name="Kramer E."/>
            <person name="Nordborg M."/>
            <person name="Tomkins J."/>
            <person name="Borevitz J."/>
            <person name="Derieg N."/>
            <person name="Yan J."/>
            <person name="Mihaltcheva S."/>
            <person name="Hayes R.D."/>
            <person name="Rokhsar D."/>
        </authorList>
    </citation>
    <scope>NUCLEOTIDE SEQUENCE [LARGE SCALE GENOMIC DNA]</scope>
    <source>
        <strain evidence="3">cv. Goldsmith</strain>
    </source>
</reference>
<keyword evidence="1" id="KW-1133">Transmembrane helix</keyword>
<dbReference type="FunCoup" id="A0A2G5CRH1">
    <property type="interactions" value="1"/>
</dbReference>
<dbReference type="InParanoid" id="A0A2G5CRH1"/>
<dbReference type="GO" id="GO:0006995">
    <property type="term" value="P:cellular response to nitrogen starvation"/>
    <property type="evidence" value="ECO:0007669"/>
    <property type="project" value="InterPro"/>
</dbReference>
<gene>
    <name evidence="2" type="ORF">AQUCO_03900033v1</name>
</gene>
<evidence type="ECO:0008006" key="4">
    <source>
        <dbReference type="Google" id="ProtNLM"/>
    </source>
</evidence>
<keyword evidence="1" id="KW-0472">Membrane</keyword>
<feature type="transmembrane region" description="Helical" evidence="1">
    <location>
        <begin position="6"/>
        <end position="23"/>
    </location>
</feature>
<accession>A0A2G5CRH1</accession>
<dbReference type="InterPro" id="IPR038930">
    <property type="entry name" value="CEP13/CEP14"/>
</dbReference>
<evidence type="ECO:0000313" key="2">
    <source>
        <dbReference type="EMBL" id="PIA33895.1"/>
    </source>
</evidence>
<dbReference type="OrthoDB" id="1915362at2759"/>
<organism evidence="2 3">
    <name type="scientific">Aquilegia coerulea</name>
    <name type="common">Rocky mountain columbine</name>
    <dbReference type="NCBI Taxonomy" id="218851"/>
    <lineage>
        <taxon>Eukaryota</taxon>
        <taxon>Viridiplantae</taxon>
        <taxon>Streptophyta</taxon>
        <taxon>Embryophyta</taxon>
        <taxon>Tracheophyta</taxon>
        <taxon>Spermatophyta</taxon>
        <taxon>Magnoliopsida</taxon>
        <taxon>Ranunculales</taxon>
        <taxon>Ranunculaceae</taxon>
        <taxon>Thalictroideae</taxon>
        <taxon>Aquilegia</taxon>
    </lineage>
</organism>
<proteinExistence type="predicted"/>
<keyword evidence="1" id="KW-0812">Transmembrane</keyword>
<evidence type="ECO:0000313" key="3">
    <source>
        <dbReference type="Proteomes" id="UP000230069"/>
    </source>
</evidence>
<name>A0A2G5CRH1_AQUCA</name>